<dbReference type="STRING" id="797516.HMPREF9104_03050"/>
<organism evidence="1 2">
    <name type="scientific">Lentilactobacillus kisonensis F0435</name>
    <dbReference type="NCBI Taxonomy" id="797516"/>
    <lineage>
        <taxon>Bacteria</taxon>
        <taxon>Bacillati</taxon>
        <taxon>Bacillota</taxon>
        <taxon>Bacilli</taxon>
        <taxon>Lactobacillales</taxon>
        <taxon>Lactobacillaceae</taxon>
        <taxon>Lentilactobacillus</taxon>
    </lineage>
</organism>
<evidence type="ECO:0000313" key="2">
    <source>
        <dbReference type="Proteomes" id="UP000005025"/>
    </source>
</evidence>
<sequence length="41" mass="5100">MNDFYDQDYQRAVLQSDFLRLTIFKLNSKIEFELEKFRCSF</sequence>
<protein>
    <submittedName>
        <fullName evidence="1">Uncharacterized protein</fullName>
    </submittedName>
</protein>
<evidence type="ECO:0000313" key="1">
    <source>
        <dbReference type="EMBL" id="EHO47578.1"/>
    </source>
</evidence>
<dbReference type="Proteomes" id="UP000005025">
    <property type="component" value="Unassembled WGS sequence"/>
</dbReference>
<accession>H1LKA4</accession>
<name>H1LKA4_9LACO</name>
<dbReference type="EMBL" id="AGRJ01000257">
    <property type="protein sequence ID" value="EHO47578.1"/>
    <property type="molecule type" value="Genomic_DNA"/>
</dbReference>
<reference evidence="1 2" key="1">
    <citation type="submission" date="2011-09" db="EMBL/GenBank/DDBJ databases">
        <authorList>
            <person name="Weinstock G."/>
            <person name="Sodergren E."/>
            <person name="Clifton S."/>
            <person name="Fulton L."/>
            <person name="Fulton B."/>
            <person name="Courtney L."/>
            <person name="Fronick C."/>
            <person name="Harrison M."/>
            <person name="Strong C."/>
            <person name="Farmer C."/>
            <person name="Delahaunty K."/>
            <person name="Markovic C."/>
            <person name="Hall O."/>
            <person name="Minx P."/>
            <person name="Tomlinson C."/>
            <person name="Mitreva M."/>
            <person name="Hou S."/>
            <person name="Chen J."/>
            <person name="Wollam A."/>
            <person name="Pepin K.H."/>
            <person name="Johnson M."/>
            <person name="Bhonagiri V."/>
            <person name="Zhang X."/>
            <person name="Suruliraj S."/>
            <person name="Warren W."/>
            <person name="Chinwalla A."/>
            <person name="Mardis E.R."/>
            <person name="Wilson R.K."/>
        </authorList>
    </citation>
    <scope>NUCLEOTIDE SEQUENCE [LARGE SCALE GENOMIC DNA]</scope>
    <source>
        <strain evidence="1 2">F0435</strain>
    </source>
</reference>
<dbReference type="AlphaFoldDB" id="H1LKA4"/>
<comment type="caution">
    <text evidence="1">The sequence shown here is derived from an EMBL/GenBank/DDBJ whole genome shotgun (WGS) entry which is preliminary data.</text>
</comment>
<gene>
    <name evidence="1" type="ORF">HMPREF9104_03050</name>
</gene>
<proteinExistence type="predicted"/>
<dbReference type="HOGENOM" id="CLU_3271898_0_0_9"/>
<dbReference type="PATRIC" id="fig|797516.3.peg.2748"/>